<accession>A0ABT1Q6B4</accession>
<protein>
    <recommendedName>
        <fullName evidence="4">Secreted protein</fullName>
    </recommendedName>
</protein>
<feature type="chain" id="PRO_5045405847" description="Secreted protein" evidence="1">
    <location>
        <begin position="33"/>
        <end position="278"/>
    </location>
</feature>
<feature type="signal peptide" evidence="1">
    <location>
        <begin position="1"/>
        <end position="32"/>
    </location>
</feature>
<evidence type="ECO:0008006" key="4">
    <source>
        <dbReference type="Google" id="ProtNLM"/>
    </source>
</evidence>
<dbReference type="RefSeq" id="WP_255923431.1">
    <property type="nucleotide sequence ID" value="NZ_JANFNG010000034.1"/>
</dbReference>
<dbReference type="Proteomes" id="UP001057702">
    <property type="component" value="Unassembled WGS sequence"/>
</dbReference>
<reference evidence="2" key="1">
    <citation type="submission" date="2022-06" db="EMBL/GenBank/DDBJ databases">
        <title>Draft genome sequence of Streptomyces sp. RB6PN25 isolated from peat swamp forest in Thailand.</title>
        <authorList>
            <person name="Duangmal K."/>
            <person name="Klaysubun C."/>
        </authorList>
    </citation>
    <scope>NUCLEOTIDE SEQUENCE</scope>
    <source>
        <strain evidence="2">RB6PN25</strain>
    </source>
</reference>
<keyword evidence="3" id="KW-1185">Reference proteome</keyword>
<evidence type="ECO:0000313" key="3">
    <source>
        <dbReference type="Proteomes" id="UP001057702"/>
    </source>
</evidence>
<organism evidence="2 3">
    <name type="scientific">Streptomyces humicola</name>
    <dbReference type="NCBI Taxonomy" id="2953240"/>
    <lineage>
        <taxon>Bacteria</taxon>
        <taxon>Bacillati</taxon>
        <taxon>Actinomycetota</taxon>
        <taxon>Actinomycetes</taxon>
        <taxon>Kitasatosporales</taxon>
        <taxon>Streptomycetaceae</taxon>
        <taxon>Streptomyces</taxon>
    </lineage>
</organism>
<sequence>MNLSNIFRVVSRLGVLAVVVTLAWFVTSAAGAAAVTTTVPAGGFQDCFAPNADANHLVTSVDNQDTYRTVALRCGSASTFGVLHINAGHPPFNATTVQCIEHVLSTAPYEGPASGKDNVSYTISNRQLDAIVIVNVDTDNVVTAYTSQGGSPRSNDWDGCVSIPASAQHTPNVTVTPQTAGSCWQEWFGNRSVCIAVNGTKLHVNTLGAGESYESFDDTGCATPLLFAGGRLFRIGSNTCGRGLLSQNFAMNNDFPNNLRLCLGWTDIDHRGCLTIHD</sequence>
<keyword evidence="1" id="KW-0732">Signal</keyword>
<evidence type="ECO:0000313" key="2">
    <source>
        <dbReference type="EMBL" id="MCQ4084365.1"/>
    </source>
</evidence>
<evidence type="ECO:0000256" key="1">
    <source>
        <dbReference type="SAM" id="SignalP"/>
    </source>
</evidence>
<name>A0ABT1Q6B4_9ACTN</name>
<gene>
    <name evidence="2" type="ORF">NGB36_28235</name>
</gene>
<proteinExistence type="predicted"/>
<dbReference type="EMBL" id="JANFNG010000034">
    <property type="protein sequence ID" value="MCQ4084365.1"/>
    <property type="molecule type" value="Genomic_DNA"/>
</dbReference>
<comment type="caution">
    <text evidence="2">The sequence shown here is derived from an EMBL/GenBank/DDBJ whole genome shotgun (WGS) entry which is preliminary data.</text>
</comment>